<feature type="region of interest" description="Disordered" evidence="1">
    <location>
        <begin position="39"/>
        <end position="61"/>
    </location>
</feature>
<sequence length="107" mass="11301">MHTCHQPHACDEETMNMDQKLGASPMAPLPQIISQFHAAASRHPAGLPPSQPIKTPNSPPPSVTIAVRVLGCSPAPPDKAHALWTAGLRLAHPPGSAMGLCLQVRPR</sequence>
<keyword evidence="4" id="KW-1185">Reference proteome</keyword>
<reference evidence="2" key="1">
    <citation type="submission" date="2009-11" db="EMBL/GenBank/DDBJ databases">
        <authorList>
            <consortium name="The Broad Institute Genome Sequencing Platform"/>
            <person name="Ward D."/>
            <person name="Feldgarden M."/>
            <person name="Earl A."/>
            <person name="Young S.K."/>
            <person name="Zeng Q."/>
            <person name="Koehrsen M."/>
            <person name="Alvarado L."/>
            <person name="Berlin A."/>
            <person name="Bochicchio J."/>
            <person name="Borenstein D."/>
            <person name="Chapman S.B."/>
            <person name="Chen Z."/>
            <person name="Engels R."/>
            <person name="Freedman E."/>
            <person name="Gellesch M."/>
            <person name="Goldberg J."/>
            <person name="Griggs A."/>
            <person name="Gujja S."/>
            <person name="Heilman E."/>
            <person name="Heiman D."/>
            <person name="Hepburn T."/>
            <person name="Howarth C."/>
            <person name="Jen D."/>
            <person name="Larson L."/>
            <person name="Lewis B."/>
            <person name="Mehta T."/>
            <person name="Park D."/>
            <person name="Pearson M."/>
            <person name="Roberts A."/>
            <person name="Saif S."/>
            <person name="Shea T."/>
            <person name="Shenoy N."/>
            <person name="Sisk P."/>
            <person name="Stolte C."/>
            <person name="Sykes S."/>
            <person name="Thomson T."/>
            <person name="Walk T."/>
            <person name="White J."/>
            <person name="Yandava C."/>
            <person name="Izard J."/>
            <person name="Baranova O.V."/>
            <person name="Blanton J.M."/>
            <person name="Tanner A.C."/>
            <person name="Dewhirst F.E."/>
            <person name="Haas B."/>
            <person name="Nusbaum C."/>
            <person name="Birren B."/>
        </authorList>
    </citation>
    <scope>NUCLEOTIDE SEQUENCE [LARGE SCALE GENOMIC DNA]</scope>
    <source>
        <strain evidence="2">1-1 BBBD Race 1</strain>
    </source>
</reference>
<evidence type="ECO:0000313" key="4">
    <source>
        <dbReference type="Proteomes" id="UP000005240"/>
    </source>
</evidence>
<dbReference type="Proteomes" id="UP000005240">
    <property type="component" value="Unassembled WGS sequence"/>
</dbReference>
<proteinExistence type="predicted"/>
<gene>
    <name evidence="2" type="ORF">PTTG_28882</name>
</gene>
<dbReference type="EMBL" id="ADAS02000149">
    <property type="protein sequence ID" value="OAV88888.1"/>
    <property type="molecule type" value="Genomic_DNA"/>
</dbReference>
<reference evidence="3 4" key="3">
    <citation type="journal article" date="2017" name="G3 (Bethesda)">
        <title>Comparative analysis highlights variable genome content of wheat rusts and divergence of the mating loci.</title>
        <authorList>
            <person name="Cuomo C.A."/>
            <person name="Bakkeren G."/>
            <person name="Khalil H.B."/>
            <person name="Panwar V."/>
            <person name="Joly D."/>
            <person name="Linning R."/>
            <person name="Sakthikumar S."/>
            <person name="Song X."/>
            <person name="Adiconis X."/>
            <person name="Fan L."/>
            <person name="Goldberg J.M."/>
            <person name="Levin J.Z."/>
            <person name="Young S."/>
            <person name="Zeng Q."/>
            <person name="Anikster Y."/>
            <person name="Bruce M."/>
            <person name="Wang M."/>
            <person name="Yin C."/>
            <person name="McCallum B."/>
            <person name="Szabo L.J."/>
            <person name="Hulbert S."/>
            <person name="Chen X."/>
            <person name="Fellers J.P."/>
        </authorList>
    </citation>
    <scope>NUCLEOTIDE SEQUENCE</scope>
    <source>
        <strain evidence="3">isolate 1-1 / race 1 (BBBD)</strain>
        <strain evidence="4">Isolate 1-1 / race 1 (BBBD)</strain>
    </source>
</reference>
<reference evidence="2" key="2">
    <citation type="submission" date="2016-05" db="EMBL/GenBank/DDBJ databases">
        <title>Comparative analysis highlights variable genome content of wheat rusts and divergence of the mating loci.</title>
        <authorList>
            <person name="Cuomo C.A."/>
            <person name="Bakkeren G."/>
            <person name="Szabo L."/>
            <person name="Khalil H."/>
            <person name="Joly D."/>
            <person name="Goldberg J."/>
            <person name="Young S."/>
            <person name="Zeng Q."/>
            <person name="Fellers J."/>
        </authorList>
    </citation>
    <scope>NUCLEOTIDE SEQUENCE [LARGE SCALE GENOMIC DNA]</scope>
    <source>
        <strain evidence="2">1-1 BBBD Race 1</strain>
    </source>
</reference>
<evidence type="ECO:0000313" key="3">
    <source>
        <dbReference type="EnsemblFungi" id="PTTG_28882-t43_1-p1"/>
    </source>
</evidence>
<evidence type="ECO:0000256" key="1">
    <source>
        <dbReference type="SAM" id="MobiDB-lite"/>
    </source>
</evidence>
<feature type="compositionally biased region" description="Pro residues" evidence="1">
    <location>
        <begin position="46"/>
        <end position="61"/>
    </location>
</feature>
<accession>A0A180G8M2</accession>
<organism evidence="2">
    <name type="scientific">Puccinia triticina (isolate 1-1 / race 1 (BBBD))</name>
    <name type="common">Brown leaf rust fungus</name>
    <dbReference type="NCBI Taxonomy" id="630390"/>
    <lineage>
        <taxon>Eukaryota</taxon>
        <taxon>Fungi</taxon>
        <taxon>Dikarya</taxon>
        <taxon>Basidiomycota</taxon>
        <taxon>Pucciniomycotina</taxon>
        <taxon>Pucciniomycetes</taxon>
        <taxon>Pucciniales</taxon>
        <taxon>Pucciniaceae</taxon>
        <taxon>Puccinia</taxon>
    </lineage>
</organism>
<reference evidence="3" key="4">
    <citation type="submission" date="2025-05" db="UniProtKB">
        <authorList>
            <consortium name="EnsemblFungi"/>
        </authorList>
    </citation>
    <scope>IDENTIFICATION</scope>
    <source>
        <strain evidence="3">isolate 1-1 / race 1 (BBBD)</strain>
    </source>
</reference>
<dbReference type="VEuPathDB" id="FungiDB:PTTG_28882"/>
<dbReference type="EnsemblFungi" id="PTTG_28882-t43_1">
    <property type="protein sequence ID" value="PTTG_28882-t43_1-p1"/>
    <property type="gene ID" value="PTTG_28882"/>
</dbReference>
<evidence type="ECO:0000313" key="2">
    <source>
        <dbReference type="EMBL" id="OAV88888.1"/>
    </source>
</evidence>
<protein>
    <submittedName>
        <fullName evidence="2 3">Uncharacterized protein</fullName>
    </submittedName>
</protein>
<name>A0A180G8M2_PUCT1</name>
<dbReference type="AlphaFoldDB" id="A0A180G8M2"/>